<keyword evidence="7 11" id="KW-0012">Acyltransferase</keyword>
<proteinExistence type="inferred from homology"/>
<dbReference type="InterPro" id="IPR051792">
    <property type="entry name" value="GGT_bact"/>
</dbReference>
<dbReference type="PANTHER" id="PTHR43199">
    <property type="entry name" value="GLUTATHIONE HYDROLASE"/>
    <property type="match status" value="1"/>
</dbReference>
<keyword evidence="14" id="KW-1185">Reference proteome</keyword>
<keyword evidence="6 11" id="KW-0865">Zymogen</keyword>
<reference evidence="13 14" key="1">
    <citation type="submission" date="2018-09" db="EMBL/GenBank/DDBJ databases">
        <authorList>
            <person name="Wang F."/>
        </authorList>
    </citation>
    <scope>NUCLEOTIDE SEQUENCE [LARGE SCALE GENOMIC DNA]</scope>
    <source>
        <strain evidence="13 14">PLHSC7-2</strain>
    </source>
</reference>
<accession>A0A418YGI0</accession>
<keyword evidence="5 11" id="KW-0378">Hydrolase</keyword>
<evidence type="ECO:0000313" key="13">
    <source>
        <dbReference type="EMBL" id="RJG48502.1"/>
    </source>
</evidence>
<dbReference type="RefSeq" id="WP_119910311.1">
    <property type="nucleotide sequence ID" value="NZ_QZCH01000008.1"/>
</dbReference>
<evidence type="ECO:0000313" key="14">
    <source>
        <dbReference type="Proteomes" id="UP000283255"/>
    </source>
</evidence>
<dbReference type="EMBL" id="QZCH01000008">
    <property type="protein sequence ID" value="RJG48502.1"/>
    <property type="molecule type" value="Genomic_DNA"/>
</dbReference>
<organism evidence="13 14">
    <name type="scientific">Motilimonas pumila</name>
    <dbReference type="NCBI Taxonomy" id="2303987"/>
    <lineage>
        <taxon>Bacteria</taxon>
        <taxon>Pseudomonadati</taxon>
        <taxon>Pseudomonadota</taxon>
        <taxon>Gammaproteobacteria</taxon>
        <taxon>Alteromonadales</taxon>
        <taxon>Alteromonadales genera incertae sedis</taxon>
        <taxon>Motilimonas</taxon>
    </lineage>
</organism>
<keyword evidence="11" id="KW-0317">Glutathione biosynthesis</keyword>
<comment type="similarity">
    <text evidence="3 11">Belongs to the gamma-glutamyltransferase family.</text>
</comment>
<comment type="subunit">
    <text evidence="11">This enzyme consists of two polypeptide chains, which are synthesized in precursor form from a single polypeptide.</text>
</comment>
<comment type="caution">
    <text evidence="13">The sequence shown here is derived from an EMBL/GenBank/DDBJ whole genome shotgun (WGS) entry which is preliminary data.</text>
</comment>
<dbReference type="Proteomes" id="UP000283255">
    <property type="component" value="Unassembled WGS sequence"/>
</dbReference>
<dbReference type="InterPro" id="IPR029055">
    <property type="entry name" value="Ntn_hydrolases_N"/>
</dbReference>
<dbReference type="EC" id="2.3.2.2" evidence="11"/>
<dbReference type="GO" id="GO:0006750">
    <property type="term" value="P:glutathione biosynthetic process"/>
    <property type="evidence" value="ECO:0007669"/>
    <property type="project" value="UniProtKB-KW"/>
</dbReference>
<evidence type="ECO:0000256" key="5">
    <source>
        <dbReference type="ARBA" id="ARBA00022801"/>
    </source>
</evidence>
<dbReference type="GO" id="GO:0006751">
    <property type="term" value="P:glutathione catabolic process"/>
    <property type="evidence" value="ECO:0007669"/>
    <property type="project" value="UniProtKB-UniRule"/>
</dbReference>
<dbReference type="InterPro" id="IPR043138">
    <property type="entry name" value="GGT_lsub"/>
</dbReference>
<dbReference type="GO" id="GO:0036374">
    <property type="term" value="F:glutathione hydrolase activity"/>
    <property type="evidence" value="ECO:0007669"/>
    <property type="project" value="UniProtKB-UniRule"/>
</dbReference>
<dbReference type="NCBIfam" id="TIGR00066">
    <property type="entry name" value="g_glut_trans"/>
    <property type="match status" value="1"/>
</dbReference>
<dbReference type="SUPFAM" id="SSF56235">
    <property type="entry name" value="N-terminal nucleophile aminohydrolases (Ntn hydrolases)"/>
    <property type="match status" value="1"/>
</dbReference>
<keyword evidence="4 11" id="KW-0808">Transferase</keyword>
<sequence>MSLLPSKTQASAQVTDSFTPESATARQQSQVVTARHTMVVTANPHATNAALAILKLGGSAVDAMVSAQLVLGLVEPQSSGIGGGAFMLYFDQHKQQLLSYDGRETAPSNIPDNIFIDKDGKPLPFFEAVVGGRSVGVPGVIALMAKSHQQHGKLPWQTLFQPAIELAQKGFVVSPRLHTLLTKDAARLSQDEAAKAYFYDNQGNAVAAGATLKNPAYAHSLTLIAKQGTAGFYQGPLAKAMVDKVSRHTTNPGYLSMQDMQEYQAKLRSPVCSDYRQVKVCGMGLPSSGGLTVNQSLALLANSNLAEMGPNSPESWRLIGEASRLAFADRGKYMADPDFYQGPNLNLLAPEYIRQRQNLLQPGGKARAAMPPGQPDMAMPQANLSAEVSIEQPSTTHFAIRDQAGNLVSMTSSIENVFGSRLMVGGFLLNNQLTDFAFSPKQAGLDVANKVAPGKRPRSSMAPTIVFKSNQPYLVIGSPGGSRIINYVLTTLIAHLDWGMTLQQAIELPHMVNRFGSYELEAGTAATKFEASLKAMGYEVTVKDLNSGLHGFIIDGNSIISGVDTRREGSAATLD</sequence>
<dbReference type="Gene3D" id="1.10.246.130">
    <property type="match status" value="1"/>
</dbReference>
<comment type="catalytic activity">
    <reaction evidence="1 11">
        <text>an S-substituted glutathione + H2O = an S-substituted L-cysteinylglycine + L-glutamate</text>
        <dbReference type="Rhea" id="RHEA:59468"/>
        <dbReference type="ChEBI" id="CHEBI:15377"/>
        <dbReference type="ChEBI" id="CHEBI:29985"/>
        <dbReference type="ChEBI" id="CHEBI:90779"/>
        <dbReference type="ChEBI" id="CHEBI:143103"/>
        <dbReference type="EC" id="3.4.19.13"/>
    </reaction>
</comment>
<evidence type="ECO:0000256" key="2">
    <source>
        <dbReference type="ARBA" id="ARBA00001089"/>
    </source>
</evidence>
<reference evidence="13 14" key="2">
    <citation type="submission" date="2019-01" db="EMBL/GenBank/DDBJ databases">
        <title>Motilimonas pumilus sp. nov., isolated from the gut of sea cucumber (Apostichopus japonicus).</title>
        <authorList>
            <person name="Wang F.-Q."/>
            <person name="Ren L.-H."/>
            <person name="Lin Y.-W."/>
            <person name="Sun G.-H."/>
            <person name="Du Z.-J."/>
            <person name="Zhao J.-X."/>
            <person name="Liu X.-J."/>
            <person name="Liu L.-J."/>
        </authorList>
    </citation>
    <scope>NUCLEOTIDE SEQUENCE [LARGE SCALE GENOMIC DNA]</scope>
    <source>
        <strain evidence="13 14">PLHSC7-2</strain>
    </source>
</reference>
<evidence type="ECO:0000256" key="11">
    <source>
        <dbReference type="RuleBase" id="RU368036"/>
    </source>
</evidence>
<dbReference type="EC" id="3.4.19.13" evidence="11"/>
<evidence type="ECO:0000256" key="9">
    <source>
        <dbReference type="PIRSR" id="PIRSR600101-1"/>
    </source>
</evidence>
<dbReference type="AlphaFoldDB" id="A0A418YGI0"/>
<evidence type="ECO:0000256" key="10">
    <source>
        <dbReference type="PIRSR" id="PIRSR600101-2"/>
    </source>
</evidence>
<dbReference type="InterPro" id="IPR000101">
    <property type="entry name" value="GGT_peptidase"/>
</dbReference>
<evidence type="ECO:0000256" key="3">
    <source>
        <dbReference type="ARBA" id="ARBA00009381"/>
    </source>
</evidence>
<evidence type="ECO:0000256" key="7">
    <source>
        <dbReference type="ARBA" id="ARBA00023315"/>
    </source>
</evidence>
<dbReference type="Pfam" id="PF01019">
    <property type="entry name" value="G_glu_transpept"/>
    <property type="match status" value="1"/>
</dbReference>
<dbReference type="OrthoDB" id="5297205at2"/>
<evidence type="ECO:0000256" key="4">
    <source>
        <dbReference type="ARBA" id="ARBA00022679"/>
    </source>
</evidence>
<feature type="binding site" evidence="10">
    <location>
        <position position="481"/>
    </location>
    <ligand>
        <name>L-glutamate</name>
        <dbReference type="ChEBI" id="CHEBI:29985"/>
    </ligand>
</feature>
<gene>
    <name evidence="13" type="primary">ggt</name>
    <name evidence="13" type="ORF">D1Z90_08210</name>
</gene>
<evidence type="ECO:0000256" key="8">
    <source>
        <dbReference type="ARBA" id="ARBA00047417"/>
    </source>
</evidence>
<feature type="active site" description="Nucleophile" evidence="9">
    <location>
        <position position="395"/>
    </location>
</feature>
<evidence type="ECO:0000256" key="1">
    <source>
        <dbReference type="ARBA" id="ARBA00001049"/>
    </source>
</evidence>
<feature type="binding site" evidence="10">
    <location>
        <begin position="459"/>
        <end position="460"/>
    </location>
    <ligand>
        <name>L-glutamate</name>
        <dbReference type="ChEBI" id="CHEBI:29985"/>
    </ligand>
</feature>
<dbReference type="GO" id="GO:0103068">
    <property type="term" value="F:leukotriene C4 gamma-glutamyl transferase activity"/>
    <property type="evidence" value="ECO:0007669"/>
    <property type="project" value="UniProtKB-EC"/>
</dbReference>
<dbReference type="UniPathway" id="UPA00204"/>
<protein>
    <recommendedName>
        <fullName evidence="11">Glutathione hydrolase proenzyme</fullName>
        <ecNumber evidence="11">2.3.2.2</ecNumber>
        <ecNumber evidence="11">3.4.19.13</ecNumber>
    </recommendedName>
    <component>
        <recommendedName>
            <fullName evidence="11">Glutathione hydrolase large chain</fullName>
        </recommendedName>
    </component>
    <component>
        <recommendedName>
            <fullName evidence="11">Glutathione hydrolase small chain</fullName>
        </recommendedName>
    </component>
</protein>
<feature type="region of interest" description="Disordered" evidence="12">
    <location>
        <begin position="1"/>
        <end position="28"/>
    </location>
</feature>
<comment type="catalytic activity">
    <reaction evidence="2 11">
        <text>glutathione + H2O = L-cysteinylglycine + L-glutamate</text>
        <dbReference type="Rhea" id="RHEA:28807"/>
        <dbReference type="ChEBI" id="CHEBI:15377"/>
        <dbReference type="ChEBI" id="CHEBI:29985"/>
        <dbReference type="ChEBI" id="CHEBI:57925"/>
        <dbReference type="ChEBI" id="CHEBI:61694"/>
        <dbReference type="EC" id="3.4.19.13"/>
    </reaction>
</comment>
<dbReference type="PRINTS" id="PR01210">
    <property type="entry name" value="GGTRANSPTASE"/>
</dbReference>
<evidence type="ECO:0000256" key="6">
    <source>
        <dbReference type="ARBA" id="ARBA00023145"/>
    </source>
</evidence>
<dbReference type="Gene3D" id="3.60.20.40">
    <property type="match status" value="1"/>
</dbReference>
<comment type="PTM">
    <text evidence="11">Cleaved by autocatalysis into a large and a small subunit.</text>
</comment>
<feature type="binding site" evidence="10">
    <location>
        <position position="103"/>
    </location>
    <ligand>
        <name>L-glutamate</name>
        <dbReference type="ChEBI" id="CHEBI:29985"/>
    </ligand>
</feature>
<dbReference type="InterPro" id="IPR043137">
    <property type="entry name" value="GGT_ssub_C"/>
</dbReference>
<feature type="binding site" evidence="10">
    <location>
        <position position="435"/>
    </location>
    <ligand>
        <name>L-glutamate</name>
        <dbReference type="ChEBI" id="CHEBI:29985"/>
    </ligand>
</feature>
<dbReference type="PANTHER" id="PTHR43199:SF1">
    <property type="entry name" value="GLUTATHIONE HYDROLASE PROENZYME"/>
    <property type="match status" value="1"/>
</dbReference>
<name>A0A418YGI0_9GAMM</name>
<evidence type="ECO:0000256" key="12">
    <source>
        <dbReference type="SAM" id="MobiDB-lite"/>
    </source>
</evidence>
<comment type="pathway">
    <text evidence="11">Sulfur metabolism; glutathione metabolism.</text>
</comment>
<comment type="catalytic activity">
    <reaction evidence="8 11">
        <text>an N-terminal (5-L-glutamyl)-[peptide] + an alpha-amino acid = 5-L-glutamyl amino acid + an N-terminal L-alpha-aminoacyl-[peptide]</text>
        <dbReference type="Rhea" id="RHEA:23904"/>
        <dbReference type="Rhea" id="RHEA-COMP:9780"/>
        <dbReference type="Rhea" id="RHEA-COMP:9795"/>
        <dbReference type="ChEBI" id="CHEBI:77644"/>
        <dbReference type="ChEBI" id="CHEBI:78597"/>
        <dbReference type="ChEBI" id="CHEBI:78599"/>
        <dbReference type="ChEBI" id="CHEBI:78608"/>
        <dbReference type="EC" id="2.3.2.2"/>
    </reaction>
</comment>